<sequence>MELLKELDKSMSRLEIAEKLNCKPAALSKWMNGKTKPSSKHILHLSQLIGVSAEDLLIDLYPEQSESKQ</sequence>
<dbReference type="CDD" id="cd00093">
    <property type="entry name" value="HTH_XRE"/>
    <property type="match status" value="1"/>
</dbReference>
<name>A0A2T3LF68_9GAMM</name>
<accession>A0A2T3LF68</accession>
<protein>
    <recommendedName>
        <fullName evidence="1">HTH cro/C1-type domain-containing protein</fullName>
    </recommendedName>
</protein>
<dbReference type="SMART" id="SM00530">
    <property type="entry name" value="HTH_XRE"/>
    <property type="match status" value="1"/>
</dbReference>
<dbReference type="SUPFAM" id="SSF47413">
    <property type="entry name" value="lambda repressor-like DNA-binding domains"/>
    <property type="match status" value="1"/>
</dbReference>
<dbReference type="Pfam" id="PF01381">
    <property type="entry name" value="HTH_3"/>
    <property type="match status" value="1"/>
</dbReference>
<evidence type="ECO:0000313" key="2">
    <source>
        <dbReference type="EMBL" id="PSV50006.1"/>
    </source>
</evidence>
<evidence type="ECO:0000259" key="1">
    <source>
        <dbReference type="PROSITE" id="PS50943"/>
    </source>
</evidence>
<dbReference type="Gene3D" id="1.10.260.40">
    <property type="entry name" value="lambda repressor-like DNA-binding domains"/>
    <property type="match status" value="1"/>
</dbReference>
<reference evidence="2 3" key="1">
    <citation type="submission" date="2018-03" db="EMBL/GenBank/DDBJ databases">
        <title>Whole genome sequencing of Histamine producing bacteria.</title>
        <authorList>
            <person name="Butler K."/>
        </authorList>
    </citation>
    <scope>NUCLEOTIDE SEQUENCE [LARGE SCALE GENOMIC DNA]</scope>
    <source>
        <strain evidence="2 3">ATCC 19614</strain>
    </source>
</reference>
<dbReference type="RefSeq" id="WP_107252590.1">
    <property type="nucleotide sequence ID" value="NZ_PYOC01000001.1"/>
</dbReference>
<feature type="domain" description="HTH cro/C1-type" evidence="1">
    <location>
        <begin position="9"/>
        <end position="56"/>
    </location>
</feature>
<gene>
    <name evidence="2" type="ORF">C9J47_05510</name>
</gene>
<dbReference type="GO" id="GO:0003677">
    <property type="term" value="F:DNA binding"/>
    <property type="evidence" value="ECO:0007669"/>
    <property type="project" value="InterPro"/>
</dbReference>
<dbReference type="Proteomes" id="UP000241803">
    <property type="component" value="Unassembled WGS sequence"/>
</dbReference>
<evidence type="ECO:0000313" key="3">
    <source>
        <dbReference type="Proteomes" id="UP000241803"/>
    </source>
</evidence>
<dbReference type="PROSITE" id="PS50943">
    <property type="entry name" value="HTH_CROC1"/>
    <property type="match status" value="1"/>
</dbReference>
<dbReference type="EMBL" id="PYOC01000001">
    <property type="protein sequence ID" value="PSV50006.1"/>
    <property type="molecule type" value="Genomic_DNA"/>
</dbReference>
<dbReference type="InterPro" id="IPR010982">
    <property type="entry name" value="Lambda_DNA-bd_dom_sf"/>
</dbReference>
<dbReference type="AlphaFoldDB" id="A0A2T3LF68"/>
<proteinExistence type="predicted"/>
<comment type="caution">
    <text evidence="2">The sequence shown here is derived from an EMBL/GenBank/DDBJ whole genome shotgun (WGS) entry which is preliminary data.</text>
</comment>
<keyword evidence="3" id="KW-1185">Reference proteome</keyword>
<organism evidence="2 3">
    <name type="scientific">Photobacterium indicum</name>
    <dbReference type="NCBI Taxonomy" id="81447"/>
    <lineage>
        <taxon>Bacteria</taxon>
        <taxon>Pseudomonadati</taxon>
        <taxon>Pseudomonadota</taxon>
        <taxon>Gammaproteobacteria</taxon>
        <taxon>Vibrionales</taxon>
        <taxon>Vibrionaceae</taxon>
        <taxon>Photobacterium</taxon>
    </lineage>
</organism>
<dbReference type="InterPro" id="IPR001387">
    <property type="entry name" value="Cro/C1-type_HTH"/>
</dbReference>